<dbReference type="STRING" id="1612308.SAMN05444581_11143"/>
<protein>
    <recommendedName>
        <fullName evidence="3">HicA toxin of toxin-antitoxin</fullName>
    </recommendedName>
</protein>
<organism evidence="1 2">
    <name type="scientific">Methylocapsa palsarum</name>
    <dbReference type="NCBI Taxonomy" id="1612308"/>
    <lineage>
        <taxon>Bacteria</taxon>
        <taxon>Pseudomonadati</taxon>
        <taxon>Pseudomonadota</taxon>
        <taxon>Alphaproteobacteria</taxon>
        <taxon>Hyphomicrobiales</taxon>
        <taxon>Beijerinckiaceae</taxon>
        <taxon>Methylocapsa</taxon>
    </lineage>
</organism>
<dbReference type="OrthoDB" id="8237873at2"/>
<dbReference type="AlphaFoldDB" id="A0A1I4AS50"/>
<dbReference type="Proteomes" id="UP000198755">
    <property type="component" value="Unassembled WGS sequence"/>
</dbReference>
<gene>
    <name evidence="1" type="ORF">SAMN05444581_11143</name>
</gene>
<sequence>MHNKRLEAFRSDPGGDWSIADFEITASQYAMKFRKVTGSYVVFTHPSIPNCVALPLKKKVRSLHVKAFIEMIDRMDALDQ</sequence>
<reference evidence="1 2" key="1">
    <citation type="submission" date="2016-10" db="EMBL/GenBank/DDBJ databases">
        <authorList>
            <person name="de Groot N.N."/>
        </authorList>
    </citation>
    <scope>NUCLEOTIDE SEQUENCE [LARGE SCALE GENOMIC DNA]</scope>
    <source>
        <strain evidence="1 2">NE2</strain>
    </source>
</reference>
<evidence type="ECO:0000313" key="2">
    <source>
        <dbReference type="Proteomes" id="UP000198755"/>
    </source>
</evidence>
<dbReference type="EMBL" id="FOSN01000011">
    <property type="protein sequence ID" value="SFK58549.1"/>
    <property type="molecule type" value="Genomic_DNA"/>
</dbReference>
<name>A0A1I4AS50_9HYPH</name>
<keyword evidence="2" id="KW-1185">Reference proteome</keyword>
<evidence type="ECO:0008006" key="3">
    <source>
        <dbReference type="Google" id="ProtNLM"/>
    </source>
</evidence>
<accession>A0A1I4AS50</accession>
<proteinExistence type="predicted"/>
<evidence type="ECO:0000313" key="1">
    <source>
        <dbReference type="EMBL" id="SFK58549.1"/>
    </source>
</evidence>